<dbReference type="EMBL" id="SSOP01000110">
    <property type="protein sequence ID" value="KAB5591349.1"/>
    <property type="molecule type" value="Genomic_DNA"/>
</dbReference>
<dbReference type="OrthoDB" id="2290255at2759"/>
<feature type="region of interest" description="Disordered" evidence="1">
    <location>
        <begin position="323"/>
        <end position="352"/>
    </location>
</feature>
<feature type="transmembrane region" description="Helical" evidence="2">
    <location>
        <begin position="53"/>
        <end position="71"/>
    </location>
</feature>
<dbReference type="InterPro" id="IPR056138">
    <property type="entry name" value="DUF7721"/>
</dbReference>
<dbReference type="AlphaFoldDB" id="A0A5N5QI96"/>
<evidence type="ECO:0000313" key="4">
    <source>
        <dbReference type="EMBL" id="KAB5591349.1"/>
    </source>
</evidence>
<name>A0A5N5QI96_9AGAM</name>
<feature type="domain" description="DUF7721" evidence="3">
    <location>
        <begin position="357"/>
        <end position="458"/>
    </location>
</feature>
<evidence type="ECO:0000259" key="3">
    <source>
        <dbReference type="Pfam" id="PF24845"/>
    </source>
</evidence>
<dbReference type="PANTHER" id="PTHR39477:SF1">
    <property type="entry name" value="BETA-FLANKING PROTEIN"/>
    <property type="match status" value="1"/>
</dbReference>
<organism evidence="4 5">
    <name type="scientific">Ceratobasidium theobromae</name>
    <dbReference type="NCBI Taxonomy" id="1582974"/>
    <lineage>
        <taxon>Eukaryota</taxon>
        <taxon>Fungi</taxon>
        <taxon>Dikarya</taxon>
        <taxon>Basidiomycota</taxon>
        <taxon>Agaricomycotina</taxon>
        <taxon>Agaricomycetes</taxon>
        <taxon>Cantharellales</taxon>
        <taxon>Ceratobasidiaceae</taxon>
        <taxon>Ceratobasidium</taxon>
    </lineage>
</organism>
<reference evidence="4 5" key="1">
    <citation type="journal article" date="2019" name="Fungal Biol. Biotechnol.">
        <title>Draft genome sequence of fastidious pathogen Ceratobasidium theobromae, which causes vascular-streak dieback in Theobroma cacao.</title>
        <authorList>
            <person name="Ali S.S."/>
            <person name="Asman A."/>
            <person name="Shao J."/>
            <person name="Firmansyah A.P."/>
            <person name="Susilo A.W."/>
            <person name="Rosmana A."/>
            <person name="McMahon P."/>
            <person name="Junaid M."/>
            <person name="Guest D."/>
            <person name="Kheng T.Y."/>
            <person name="Meinhardt L.W."/>
            <person name="Bailey B.A."/>
        </authorList>
    </citation>
    <scope>NUCLEOTIDE SEQUENCE [LARGE SCALE GENOMIC DNA]</scope>
    <source>
        <strain evidence="4 5">CT2</strain>
    </source>
</reference>
<evidence type="ECO:0000256" key="1">
    <source>
        <dbReference type="SAM" id="MobiDB-lite"/>
    </source>
</evidence>
<dbReference type="PANTHER" id="PTHR39477">
    <property type="entry name" value="CHROMOSOME 8, WHOLE GENOME SHOTGUN SEQUENCE"/>
    <property type="match status" value="1"/>
</dbReference>
<protein>
    <recommendedName>
        <fullName evidence="3">DUF7721 domain-containing protein</fullName>
    </recommendedName>
</protein>
<keyword evidence="2" id="KW-0472">Membrane</keyword>
<proteinExistence type="predicted"/>
<keyword evidence="2" id="KW-0812">Transmembrane</keyword>
<accession>A0A5N5QI96</accession>
<comment type="caution">
    <text evidence="4">The sequence shown here is derived from an EMBL/GenBank/DDBJ whole genome shotgun (WGS) entry which is preliminary data.</text>
</comment>
<keyword evidence="2" id="KW-1133">Transmembrane helix</keyword>
<sequence length="515" mass="56113">MVPLMTRWMLLVEASRYAKGILALNAISCGIITAMTLILDWHLDIRIPAYKEFSWIGITWCFELVLSGISVPRGVCSINENEDASKDSVVFKTQVRLGRAMCSNWQAGFVTMMMTITLLTFHFAWHLIFRLWHRAALASRSTSPVELWKTPLPRGYPITPVEKTKEDTPAFLALNERGIKPEDSIAFDPYSRIFNPVTVRKAERIAEEVPKELVIPVVNVTAPIDDPEQGRARLDSSPETFGKTARHLGNLIMRVYAPKISHVKPAGTYFGGGCRWRQAELRTHKAELRTPLTYILLRSLATYSIMDAFINLAKQGYEAYESKQGQEGGQGAQGQGEYGHNQPSSGGFGAQIAPPIDHQAAIQNATQHSGDSGSSSLFTTALGFINQNQASQASVFTRIALSQDLSPQAQHTEPINEQHVQNAHAEAYDKGKASSLDAGSIGAAAAMQVFKSFISSGGSTGGAGGNSQTQLISLAMSEASKLFDSQGSASGQKQDAVNGAAMTVMKMLVQVKRYD</sequence>
<dbReference type="Proteomes" id="UP000383932">
    <property type="component" value="Unassembled WGS sequence"/>
</dbReference>
<evidence type="ECO:0000256" key="2">
    <source>
        <dbReference type="SAM" id="Phobius"/>
    </source>
</evidence>
<evidence type="ECO:0000313" key="5">
    <source>
        <dbReference type="Proteomes" id="UP000383932"/>
    </source>
</evidence>
<gene>
    <name evidence="4" type="ORF">CTheo_5222</name>
</gene>
<feature type="transmembrane region" description="Helical" evidence="2">
    <location>
        <begin position="105"/>
        <end position="125"/>
    </location>
</feature>
<feature type="compositionally biased region" description="Gly residues" evidence="1">
    <location>
        <begin position="326"/>
        <end position="337"/>
    </location>
</feature>
<dbReference type="Pfam" id="PF24845">
    <property type="entry name" value="DUF7721"/>
    <property type="match status" value="1"/>
</dbReference>
<feature type="transmembrane region" description="Helical" evidence="2">
    <location>
        <begin position="20"/>
        <end position="41"/>
    </location>
</feature>
<keyword evidence="5" id="KW-1185">Reference proteome</keyword>